<organism evidence="2 3">
    <name type="scientific">Plakobranchus ocellatus</name>
    <dbReference type="NCBI Taxonomy" id="259542"/>
    <lineage>
        <taxon>Eukaryota</taxon>
        <taxon>Metazoa</taxon>
        <taxon>Spiralia</taxon>
        <taxon>Lophotrochozoa</taxon>
        <taxon>Mollusca</taxon>
        <taxon>Gastropoda</taxon>
        <taxon>Heterobranchia</taxon>
        <taxon>Euthyneura</taxon>
        <taxon>Panpulmonata</taxon>
        <taxon>Sacoglossa</taxon>
        <taxon>Placobranchoidea</taxon>
        <taxon>Plakobranchidae</taxon>
        <taxon>Plakobranchus</taxon>
    </lineage>
</organism>
<comment type="caution">
    <text evidence="2">The sequence shown here is derived from an EMBL/GenBank/DDBJ whole genome shotgun (WGS) entry which is preliminary data.</text>
</comment>
<keyword evidence="3" id="KW-1185">Reference proteome</keyword>
<reference evidence="2 3" key="1">
    <citation type="journal article" date="2021" name="Elife">
        <title>Chloroplast acquisition without the gene transfer in kleptoplastic sea slugs, Plakobranchus ocellatus.</title>
        <authorList>
            <person name="Maeda T."/>
            <person name="Takahashi S."/>
            <person name="Yoshida T."/>
            <person name="Shimamura S."/>
            <person name="Takaki Y."/>
            <person name="Nagai Y."/>
            <person name="Toyoda A."/>
            <person name="Suzuki Y."/>
            <person name="Arimoto A."/>
            <person name="Ishii H."/>
            <person name="Satoh N."/>
            <person name="Nishiyama T."/>
            <person name="Hasebe M."/>
            <person name="Maruyama T."/>
            <person name="Minagawa J."/>
            <person name="Obokata J."/>
            <person name="Shigenobu S."/>
        </authorList>
    </citation>
    <scope>NUCLEOTIDE SEQUENCE [LARGE SCALE GENOMIC DNA]</scope>
</reference>
<feature type="region of interest" description="Disordered" evidence="1">
    <location>
        <begin position="1"/>
        <end position="27"/>
    </location>
</feature>
<sequence>MTRTPSEMTETSQHQIPPTANIQRESERKRLNKNVEAWEGIKSHRPTMCQSRCHHRNTPQHTLLNCVISFTARLRSSPQQMLLSAPHWPRDISEK</sequence>
<dbReference type="AlphaFoldDB" id="A0AAV4CZY9"/>
<dbReference type="Proteomes" id="UP000735302">
    <property type="component" value="Unassembled WGS sequence"/>
</dbReference>
<evidence type="ECO:0000313" key="2">
    <source>
        <dbReference type="EMBL" id="GFO37370.1"/>
    </source>
</evidence>
<protein>
    <submittedName>
        <fullName evidence="2">Uncharacterized protein</fullName>
    </submittedName>
</protein>
<evidence type="ECO:0000256" key="1">
    <source>
        <dbReference type="SAM" id="MobiDB-lite"/>
    </source>
</evidence>
<evidence type="ECO:0000313" key="3">
    <source>
        <dbReference type="Proteomes" id="UP000735302"/>
    </source>
</evidence>
<gene>
    <name evidence="2" type="ORF">PoB_006387500</name>
</gene>
<dbReference type="EMBL" id="BLXT01007237">
    <property type="protein sequence ID" value="GFO37370.1"/>
    <property type="molecule type" value="Genomic_DNA"/>
</dbReference>
<feature type="compositionally biased region" description="Polar residues" evidence="1">
    <location>
        <begin position="1"/>
        <end position="23"/>
    </location>
</feature>
<name>A0AAV4CZY9_9GAST</name>
<proteinExistence type="predicted"/>
<accession>A0AAV4CZY9</accession>